<proteinExistence type="inferred from homology"/>
<dbReference type="PANTHER" id="PTHR11819">
    <property type="entry name" value="SOLUTE CARRIER FAMILY 5"/>
    <property type="match status" value="1"/>
</dbReference>
<dbReference type="PROSITE" id="PS00456">
    <property type="entry name" value="NA_SOLUT_SYMP_1"/>
    <property type="match status" value="1"/>
</dbReference>
<dbReference type="InterPro" id="IPR001734">
    <property type="entry name" value="Na/solute_symporter"/>
</dbReference>
<keyword evidence="4 7" id="KW-1133">Transmembrane helix</keyword>
<dbReference type="KEGG" id="tpsc:RBB77_13985"/>
<feature type="transmembrane region" description="Helical" evidence="7">
    <location>
        <begin position="442"/>
        <end position="460"/>
    </location>
</feature>
<protein>
    <submittedName>
        <fullName evidence="8">Sodium:solute symporter family protein</fullName>
    </submittedName>
</protein>
<feature type="transmembrane region" description="Helical" evidence="7">
    <location>
        <begin position="138"/>
        <end position="158"/>
    </location>
</feature>
<dbReference type="AlphaFoldDB" id="A0AAU7ZL87"/>
<comment type="subcellular location">
    <subcellularLocation>
        <location evidence="1">Membrane</location>
        <topology evidence="1">Multi-pass membrane protein</topology>
    </subcellularLocation>
</comment>
<feature type="transmembrane region" description="Helical" evidence="7">
    <location>
        <begin position="295"/>
        <end position="322"/>
    </location>
</feature>
<keyword evidence="5 7" id="KW-0472">Membrane</keyword>
<evidence type="ECO:0000256" key="7">
    <source>
        <dbReference type="SAM" id="Phobius"/>
    </source>
</evidence>
<name>A0AAU7ZL87_9BACT</name>
<reference evidence="8" key="1">
    <citation type="submission" date="2023-08" db="EMBL/GenBank/DDBJ databases">
        <authorList>
            <person name="Messyasz A."/>
            <person name="Mannisto M.K."/>
            <person name="Kerkhof L.J."/>
            <person name="Haggblom M."/>
        </authorList>
    </citation>
    <scope>NUCLEOTIDE SEQUENCE</scope>
    <source>
        <strain evidence="8">X5P6</strain>
    </source>
</reference>
<dbReference type="Pfam" id="PF00474">
    <property type="entry name" value="SSF"/>
    <property type="match status" value="1"/>
</dbReference>
<evidence type="ECO:0000256" key="2">
    <source>
        <dbReference type="ARBA" id="ARBA00006434"/>
    </source>
</evidence>
<keyword evidence="3 7" id="KW-0812">Transmembrane</keyword>
<dbReference type="PANTHER" id="PTHR11819:SF195">
    <property type="entry name" value="SODIUM_GLUCOSE COTRANSPORTER 4"/>
    <property type="match status" value="1"/>
</dbReference>
<evidence type="ECO:0000313" key="8">
    <source>
        <dbReference type="EMBL" id="XCB31560.1"/>
    </source>
</evidence>
<dbReference type="GO" id="GO:0005412">
    <property type="term" value="F:D-glucose:sodium symporter activity"/>
    <property type="evidence" value="ECO:0007669"/>
    <property type="project" value="TreeGrafter"/>
</dbReference>
<feature type="transmembrane region" description="Helical" evidence="7">
    <location>
        <begin position="480"/>
        <end position="499"/>
    </location>
</feature>
<feature type="transmembrane region" description="Helical" evidence="7">
    <location>
        <begin position="165"/>
        <end position="187"/>
    </location>
</feature>
<gene>
    <name evidence="8" type="ORF">RBB77_13985</name>
</gene>
<feature type="transmembrane region" description="Helical" evidence="7">
    <location>
        <begin position="63"/>
        <end position="84"/>
    </location>
</feature>
<dbReference type="NCBIfam" id="TIGR00813">
    <property type="entry name" value="sss"/>
    <property type="match status" value="1"/>
</dbReference>
<dbReference type="PROSITE" id="PS50283">
    <property type="entry name" value="NA_SOLUT_SYMP_3"/>
    <property type="match status" value="1"/>
</dbReference>
<dbReference type="EMBL" id="CP132942">
    <property type="protein sequence ID" value="XCB31560.1"/>
    <property type="molecule type" value="Genomic_DNA"/>
</dbReference>
<dbReference type="Gene3D" id="1.20.1730.10">
    <property type="entry name" value="Sodium/glucose cotransporter"/>
    <property type="match status" value="1"/>
</dbReference>
<feature type="transmembrane region" description="Helical" evidence="7">
    <location>
        <begin position="96"/>
        <end position="118"/>
    </location>
</feature>
<dbReference type="RefSeq" id="WP_353062405.1">
    <property type="nucleotide sequence ID" value="NZ_CP132942.1"/>
</dbReference>
<feature type="transmembrane region" description="Helical" evidence="7">
    <location>
        <begin position="362"/>
        <end position="391"/>
    </location>
</feature>
<feature type="transmembrane region" description="Helical" evidence="7">
    <location>
        <begin position="411"/>
        <end position="430"/>
    </location>
</feature>
<evidence type="ECO:0000256" key="3">
    <source>
        <dbReference type="ARBA" id="ARBA00022692"/>
    </source>
</evidence>
<evidence type="ECO:0000256" key="1">
    <source>
        <dbReference type="ARBA" id="ARBA00004141"/>
    </source>
</evidence>
<sequence length="580" mass="62850">MNLDIALIASMTLMNRQLTHLAPIDILILALYFVLVIFIGFYVKGSTNTSEEFFLAGREMTAWIAGLSFVSANLGSLELMGWAGAAYQYGMLAMHWYWIGAIPAMLFLGVVMMPFYYISKTHSVPGYLQLRFGEGSRGLSAISFGFMTILMSGVNMYSMALVMKVVLGWNISFSIWVGAVTVAVYVMLGGLRSAIINEVLQFVLIWAGAALIPILGLVEAGGWVNLKAQIAQNVGSSDYTHLWTTLGHFRDNPMGVHWTGIVFGLGFVISFGYWTTDFLVVQRVLSANNLRAAKMAPIIGAAFKMAVPLIVIVPGLLALAVLKNPDGSILHLVGENAVNAQHPYSYNEVLPLMLIRYCGPGLLGLGITALIAGFMSGMAGNVSAFSTVWTYDIYGAFINKRASDKHYVSMGRWSTVVGMLISIGTAYLVANAASIMDYVQALFSFFIAPLFGTVVLGMLWKGATRAGGFWGLLAGTVSSIGMWLYTTYGGAAALSRIALSVDARPMAENLYRALWSWIICVVVTVAVSYCTEATPVAKLSGLVYGATTLPDDGAEGLWQKPTFWAVVVIVIFFILNIVFF</sequence>
<reference evidence="8" key="2">
    <citation type="journal article" date="2024" name="Environ. Microbiol.">
        <title>Genome analysis and description of Tunturibacter gen. nov. expands the diversity of Terriglobia in tundra soils.</title>
        <authorList>
            <person name="Messyasz A."/>
            <person name="Mannisto M.K."/>
            <person name="Kerkhof L.J."/>
            <person name="Haggblom M.M."/>
        </authorList>
    </citation>
    <scope>NUCLEOTIDE SEQUENCE</scope>
    <source>
        <strain evidence="8">X5P6</strain>
    </source>
</reference>
<feature type="transmembrane region" description="Helical" evidence="7">
    <location>
        <begin position="199"/>
        <end position="218"/>
    </location>
</feature>
<accession>A0AAU7ZL87</accession>
<dbReference type="CDD" id="cd11478">
    <property type="entry name" value="SLC5sbd_u2"/>
    <property type="match status" value="1"/>
</dbReference>
<feature type="transmembrane region" description="Helical" evidence="7">
    <location>
        <begin position="562"/>
        <end position="579"/>
    </location>
</feature>
<feature type="transmembrane region" description="Helical" evidence="7">
    <location>
        <begin position="256"/>
        <end position="275"/>
    </location>
</feature>
<feature type="transmembrane region" description="Helical" evidence="7">
    <location>
        <begin position="511"/>
        <end position="529"/>
    </location>
</feature>
<evidence type="ECO:0000256" key="5">
    <source>
        <dbReference type="ARBA" id="ARBA00023136"/>
    </source>
</evidence>
<evidence type="ECO:0000256" key="6">
    <source>
        <dbReference type="RuleBase" id="RU362091"/>
    </source>
</evidence>
<comment type="similarity">
    <text evidence="2 6">Belongs to the sodium:solute symporter (SSF) (TC 2.A.21) family.</text>
</comment>
<dbReference type="InterPro" id="IPR038377">
    <property type="entry name" value="Na/Glc_symporter_sf"/>
</dbReference>
<dbReference type="InterPro" id="IPR018212">
    <property type="entry name" value="Na/solute_symporter_CS"/>
</dbReference>
<feature type="transmembrane region" description="Helical" evidence="7">
    <location>
        <begin position="21"/>
        <end position="43"/>
    </location>
</feature>
<evidence type="ECO:0000256" key="4">
    <source>
        <dbReference type="ARBA" id="ARBA00022989"/>
    </source>
</evidence>
<organism evidence="8">
    <name type="scientific">Tunturiibacter psychrotolerans</name>
    <dbReference type="NCBI Taxonomy" id="3069686"/>
    <lineage>
        <taxon>Bacteria</taxon>
        <taxon>Pseudomonadati</taxon>
        <taxon>Acidobacteriota</taxon>
        <taxon>Terriglobia</taxon>
        <taxon>Terriglobales</taxon>
        <taxon>Acidobacteriaceae</taxon>
        <taxon>Tunturiibacter</taxon>
    </lineage>
</organism>
<dbReference type="GO" id="GO:0005886">
    <property type="term" value="C:plasma membrane"/>
    <property type="evidence" value="ECO:0007669"/>
    <property type="project" value="TreeGrafter"/>
</dbReference>